<evidence type="ECO:0000313" key="2">
    <source>
        <dbReference type="Proteomes" id="UP000029567"/>
    </source>
</evidence>
<proteinExistence type="predicted"/>
<name>A0A0E3BU10_9BURK</name>
<comment type="caution">
    <text evidence="1">The sequence shown here is derived from an EMBL/GenBank/DDBJ whole genome shotgun (WGS) entry which is preliminary data.</text>
</comment>
<dbReference type="Proteomes" id="UP000029567">
    <property type="component" value="Unassembled WGS sequence"/>
</dbReference>
<gene>
    <name evidence="1" type="ORF">P245_27910</name>
</gene>
<organism evidence="1 2">
    <name type="scientific">Comamonas thiooxydans</name>
    <dbReference type="NCBI Taxonomy" id="363952"/>
    <lineage>
        <taxon>Bacteria</taxon>
        <taxon>Pseudomonadati</taxon>
        <taxon>Pseudomonadota</taxon>
        <taxon>Betaproteobacteria</taxon>
        <taxon>Burkholderiales</taxon>
        <taxon>Comamonadaceae</taxon>
        <taxon>Comamonas</taxon>
    </lineage>
</organism>
<evidence type="ECO:0000313" key="1">
    <source>
        <dbReference type="EMBL" id="KGG81904.1"/>
    </source>
</evidence>
<protein>
    <submittedName>
        <fullName evidence="1">Uncharacterized protein</fullName>
    </submittedName>
</protein>
<dbReference type="AlphaFoldDB" id="A0A0E3BU10"/>
<reference evidence="1 2" key="1">
    <citation type="submission" date="2013-09" db="EMBL/GenBank/DDBJ databases">
        <title>High correlation between genotypes and phenotypes of environmental bacteria Comamonas testosteroni strains.</title>
        <authorList>
            <person name="Liu L."/>
            <person name="Zhu W."/>
            <person name="Xia X."/>
            <person name="Xu B."/>
            <person name="Luo M."/>
            <person name="Wang G."/>
        </authorList>
    </citation>
    <scope>NUCLEOTIDE SEQUENCE [LARGE SCALE GENOMIC DNA]</scope>
    <source>
        <strain evidence="1 2">JL14</strain>
    </source>
</reference>
<sequence>MAGTHKLGQHGLHARKVGHLLEHILELVLGQAAGFLAMSSIIQPQQLGDFIQAKSQPLGRFHEPHPPYGSLAIGRVRLWQYAHRRLGLAETAAVLKRLNGLKDKDALSPFEANW</sequence>
<dbReference type="EMBL" id="AWTN01000163">
    <property type="protein sequence ID" value="KGG81904.1"/>
    <property type="molecule type" value="Genomic_DNA"/>
</dbReference>
<accession>A0A0E3BU10</accession>